<dbReference type="EMBL" id="PSZD01000043">
    <property type="protein sequence ID" value="PPJ19601.1"/>
    <property type="molecule type" value="Genomic_DNA"/>
</dbReference>
<comment type="caution">
    <text evidence="1">The sequence shown here is derived from an EMBL/GenBank/DDBJ whole genome shotgun (WGS) entry which is preliminary data.</text>
</comment>
<evidence type="ECO:0000313" key="1">
    <source>
        <dbReference type="EMBL" id="PPJ19601.1"/>
    </source>
</evidence>
<protein>
    <submittedName>
        <fullName evidence="1">Uncharacterized protein</fullName>
    </submittedName>
</protein>
<reference evidence="1 2" key="1">
    <citation type="submission" date="2018-02" db="EMBL/GenBank/DDBJ databases">
        <title>8 Nocardia nova and 1 Nocardia cyriacigeorgica strain used for evolution to TMP-SMX.</title>
        <authorList>
            <person name="Mehta H."/>
            <person name="Weng J."/>
            <person name="Shamoo Y."/>
        </authorList>
    </citation>
    <scope>NUCLEOTIDE SEQUENCE [LARGE SCALE GENOMIC DNA]</scope>
    <source>
        <strain evidence="1 2">BAA2227</strain>
    </source>
</reference>
<evidence type="ECO:0000313" key="2">
    <source>
        <dbReference type="Proteomes" id="UP000238356"/>
    </source>
</evidence>
<keyword evidence="2" id="KW-1185">Reference proteome</keyword>
<dbReference type="AlphaFoldDB" id="A0A2S5ZV71"/>
<sequence>MLQIGRDFGNVRSLRCVRRVGHRCGQAMSVPCNGALDGIAAVVPEVPSIGDLDRLRCPFAAPSAYAPARSRQTILRSGLAVDLRGCDR</sequence>
<gene>
    <name evidence="1" type="ORF">C5F51_35125</name>
</gene>
<dbReference type="Proteomes" id="UP000238356">
    <property type="component" value="Unassembled WGS sequence"/>
</dbReference>
<organism evidence="1 2">
    <name type="scientific">Nocardia nova</name>
    <dbReference type="NCBI Taxonomy" id="37330"/>
    <lineage>
        <taxon>Bacteria</taxon>
        <taxon>Bacillati</taxon>
        <taxon>Actinomycetota</taxon>
        <taxon>Actinomycetes</taxon>
        <taxon>Mycobacteriales</taxon>
        <taxon>Nocardiaceae</taxon>
        <taxon>Nocardia</taxon>
    </lineage>
</organism>
<accession>A0A2S5ZV71</accession>
<proteinExistence type="predicted"/>
<name>A0A2S5ZV71_9NOCA</name>